<feature type="region of interest" description="Disordered" evidence="1">
    <location>
        <begin position="75"/>
        <end position="127"/>
    </location>
</feature>
<accession>A0A9N9CWR3</accession>
<evidence type="ECO:0000313" key="2">
    <source>
        <dbReference type="EMBL" id="CAG8615277.1"/>
    </source>
</evidence>
<protein>
    <submittedName>
        <fullName evidence="2">17883_t:CDS:1</fullName>
    </submittedName>
</protein>
<evidence type="ECO:0000313" key="3">
    <source>
        <dbReference type="Proteomes" id="UP000789570"/>
    </source>
</evidence>
<name>A0A9N9CWR3_9GLOM</name>
<comment type="caution">
    <text evidence="2">The sequence shown here is derived from an EMBL/GenBank/DDBJ whole genome shotgun (WGS) entry which is preliminary data.</text>
</comment>
<proteinExistence type="predicted"/>
<dbReference type="EMBL" id="CAJVPQ010003004">
    <property type="protein sequence ID" value="CAG8615277.1"/>
    <property type="molecule type" value="Genomic_DNA"/>
</dbReference>
<dbReference type="Proteomes" id="UP000789570">
    <property type="component" value="Unassembled WGS sequence"/>
</dbReference>
<dbReference type="AlphaFoldDB" id="A0A9N9CWR3"/>
<feature type="compositionally biased region" description="Low complexity" evidence="1">
    <location>
        <begin position="75"/>
        <end position="90"/>
    </location>
</feature>
<sequence length="127" mass="14403">MLLNTLEVAFQEKNSSLMQIFKTDARIDKIIKDKKNSCMMITGEMICDIQDINFISTLASNIETSTNISSGRITAQSMANSSQENANQNQKYLNNTDDDDENPDDVEENSNNIMQNNCGKRKRKSRK</sequence>
<organism evidence="2 3">
    <name type="scientific">Funneliformis caledonium</name>
    <dbReference type="NCBI Taxonomy" id="1117310"/>
    <lineage>
        <taxon>Eukaryota</taxon>
        <taxon>Fungi</taxon>
        <taxon>Fungi incertae sedis</taxon>
        <taxon>Mucoromycota</taxon>
        <taxon>Glomeromycotina</taxon>
        <taxon>Glomeromycetes</taxon>
        <taxon>Glomerales</taxon>
        <taxon>Glomeraceae</taxon>
        <taxon>Funneliformis</taxon>
    </lineage>
</organism>
<keyword evidence="3" id="KW-1185">Reference proteome</keyword>
<reference evidence="2" key="1">
    <citation type="submission" date="2021-06" db="EMBL/GenBank/DDBJ databases">
        <authorList>
            <person name="Kallberg Y."/>
            <person name="Tangrot J."/>
            <person name="Rosling A."/>
        </authorList>
    </citation>
    <scope>NUCLEOTIDE SEQUENCE</scope>
    <source>
        <strain evidence="2">UK204</strain>
    </source>
</reference>
<feature type="compositionally biased region" description="Acidic residues" evidence="1">
    <location>
        <begin position="96"/>
        <end position="108"/>
    </location>
</feature>
<evidence type="ECO:0000256" key="1">
    <source>
        <dbReference type="SAM" id="MobiDB-lite"/>
    </source>
</evidence>
<gene>
    <name evidence="2" type="ORF">FCALED_LOCUS9277</name>
</gene>